<dbReference type="InterPro" id="IPR056764">
    <property type="entry name" value="LbH_EIF2B3/5"/>
</dbReference>
<evidence type="ECO:0000256" key="7">
    <source>
        <dbReference type="ARBA" id="ARBA00044229"/>
    </source>
</evidence>
<gene>
    <name evidence="13" type="ORF">LY90DRAFT_522322</name>
</gene>
<dbReference type="GO" id="GO:0005085">
    <property type="term" value="F:guanyl-nucleotide exchange factor activity"/>
    <property type="evidence" value="ECO:0007669"/>
    <property type="project" value="TreeGrafter"/>
</dbReference>
<sequence>MYPLTEENSLPKALLPIANKPLLYYQLQWLVKAGIQDVIVTCHKDIAQKINVYLNTIYDVFNEIKVEVVAINDYVGTADALRYLKEKDKLKPMDIIVISCDLVTDILPHHILDVHRVVNPAMTALYYEDPKADAEKTNKEMDTADYIGINPNRSQLIYVASKTDYSSELPFRMNLLQKFPVMDLYTNLRDAHLYIFKQWIFDLLLQKKNISSVRGELVPLLVRCQSASTEWLEKEGLDKFIQNNDNNNTSGITSSPSLSLSSSNHLSHDDNKNASMCVAIIDTFGYCSRANTLPTYVEINRYMTRQSSEPRIPDSAEVSPKTQVGSDSLVGDSSKIGERCSIKKSVIGSHCTIGRNVKIIGSVIMDYVVIEDNVKLENCIVCNNGKVLEKCHLVNCEIAAGFVVPNNTQTKNEQFAEFRELDKDF</sequence>
<dbReference type="InterPro" id="IPR051960">
    <property type="entry name" value="eIF2B_gamma"/>
</dbReference>
<proteinExistence type="inferred from homology"/>
<feature type="domain" description="Nucleotidyl transferase" evidence="11">
    <location>
        <begin position="1"/>
        <end position="134"/>
    </location>
</feature>
<name>A0A1Y2F8B5_9FUNG</name>
<dbReference type="Gene3D" id="2.160.10.10">
    <property type="entry name" value="Hexapeptide repeat proteins"/>
    <property type="match status" value="1"/>
</dbReference>
<dbReference type="InterPro" id="IPR029044">
    <property type="entry name" value="Nucleotide-diphossugar_trans"/>
</dbReference>
<comment type="subcellular location">
    <subcellularLocation>
        <location evidence="1">Cytoplasm</location>
        <location evidence="1">Cytosol</location>
    </subcellularLocation>
</comment>
<dbReference type="PANTHER" id="PTHR45989">
    <property type="entry name" value="TRANSLATION INITIATION FACTOR EIF-2B SUBUNIT GAMMA"/>
    <property type="match status" value="1"/>
</dbReference>
<evidence type="ECO:0000256" key="9">
    <source>
        <dbReference type="ARBA" id="ARBA00046432"/>
    </source>
</evidence>
<dbReference type="InterPro" id="IPR005835">
    <property type="entry name" value="NTP_transferase_dom"/>
</dbReference>
<dbReference type="AlphaFoldDB" id="A0A1Y2F8B5"/>
<evidence type="ECO:0000256" key="5">
    <source>
        <dbReference type="ARBA" id="ARBA00022917"/>
    </source>
</evidence>
<dbReference type="Proteomes" id="UP000193920">
    <property type="component" value="Unassembled WGS sequence"/>
</dbReference>
<dbReference type="GO" id="GO:0016740">
    <property type="term" value="F:transferase activity"/>
    <property type="evidence" value="ECO:0007669"/>
    <property type="project" value="UniProtKB-KW"/>
</dbReference>
<evidence type="ECO:0000256" key="1">
    <source>
        <dbReference type="ARBA" id="ARBA00004514"/>
    </source>
</evidence>
<evidence type="ECO:0000259" key="11">
    <source>
        <dbReference type="Pfam" id="PF00483"/>
    </source>
</evidence>
<keyword evidence="13" id="KW-0808">Transferase</keyword>
<dbReference type="Gene3D" id="3.90.550.10">
    <property type="entry name" value="Spore Coat Polysaccharide Biosynthesis Protein SpsA, Chain A"/>
    <property type="match status" value="1"/>
</dbReference>
<dbReference type="Pfam" id="PF00483">
    <property type="entry name" value="NTP_transferase"/>
    <property type="match status" value="1"/>
</dbReference>
<dbReference type="GO" id="GO:0005829">
    <property type="term" value="C:cytosol"/>
    <property type="evidence" value="ECO:0007669"/>
    <property type="project" value="UniProtKB-SubCell"/>
</dbReference>
<evidence type="ECO:0000256" key="4">
    <source>
        <dbReference type="ARBA" id="ARBA00022540"/>
    </source>
</evidence>
<dbReference type="GO" id="GO:0003743">
    <property type="term" value="F:translation initiation factor activity"/>
    <property type="evidence" value="ECO:0007669"/>
    <property type="project" value="UniProtKB-KW"/>
</dbReference>
<dbReference type="STRING" id="1754190.A0A1Y2F8B5"/>
<organism evidence="13 14">
    <name type="scientific">Neocallimastix californiae</name>
    <dbReference type="NCBI Taxonomy" id="1754190"/>
    <lineage>
        <taxon>Eukaryota</taxon>
        <taxon>Fungi</taxon>
        <taxon>Fungi incertae sedis</taxon>
        <taxon>Chytridiomycota</taxon>
        <taxon>Chytridiomycota incertae sedis</taxon>
        <taxon>Neocallimastigomycetes</taxon>
        <taxon>Neocallimastigales</taxon>
        <taxon>Neocallimastigaceae</taxon>
        <taxon>Neocallimastix</taxon>
    </lineage>
</organism>
<comment type="subunit">
    <text evidence="9">Component of the translation initiation factor 2B (eIF2B) complex which is a heterodecamer of two sets of five different subunits: alpha, beta, gamma, delta and epsilon. Subunits alpha, beta and delta comprise a regulatory subcomplex and subunits epsilon and gamma comprise a catalytic subcomplex. Within the complex, the hexameric regulatory complex resides at the center, with the two heterodimeric catalytic subcomplexes bound on opposite sides.</text>
</comment>
<evidence type="ECO:0000256" key="6">
    <source>
        <dbReference type="ARBA" id="ARBA00044196"/>
    </source>
</evidence>
<keyword evidence="3" id="KW-0963">Cytoplasm</keyword>
<dbReference type="OrthoDB" id="10250549at2759"/>
<dbReference type="EMBL" id="MCOG01000013">
    <property type="protein sequence ID" value="ORY80109.1"/>
    <property type="molecule type" value="Genomic_DNA"/>
</dbReference>
<evidence type="ECO:0000256" key="8">
    <source>
        <dbReference type="ARBA" id="ARBA00045373"/>
    </source>
</evidence>
<evidence type="ECO:0000313" key="14">
    <source>
        <dbReference type="Proteomes" id="UP000193920"/>
    </source>
</evidence>
<keyword evidence="4" id="KW-0396">Initiation factor</keyword>
<keyword evidence="14" id="KW-1185">Reference proteome</keyword>
<comment type="function">
    <text evidence="8">Acts as a component of the translation initiation factor 2B (eIF2B) complex, which catalyzes the exchange of GDP for GTP on the eukaryotic initiation factor 2 (eIF2) complex gamma subunit. Its guanine nucleotide exchange factor activity is repressed when bound to eIF2 complex phosphorylated on the alpha subunit, thereby limiting the amount of methionyl-initiator methionine tRNA available to the ribosome and consequently global translation is repressed.</text>
</comment>
<comment type="caution">
    <text evidence="13">The sequence shown here is derived from an EMBL/GenBank/DDBJ whole genome shotgun (WGS) entry which is preliminary data.</text>
</comment>
<evidence type="ECO:0000256" key="10">
    <source>
        <dbReference type="SAM" id="MobiDB-lite"/>
    </source>
</evidence>
<dbReference type="SUPFAM" id="SSF53448">
    <property type="entry name" value="Nucleotide-diphospho-sugar transferases"/>
    <property type="match status" value="1"/>
</dbReference>
<keyword evidence="5" id="KW-0648">Protein biosynthesis</keyword>
<protein>
    <recommendedName>
        <fullName evidence="6">Translation initiation factor eIF2B subunit gamma</fullName>
    </recommendedName>
    <alternativeName>
        <fullName evidence="7">eIF2B GDP-GTP exchange factor subunit gamma</fullName>
    </alternativeName>
</protein>
<evidence type="ECO:0000256" key="2">
    <source>
        <dbReference type="ARBA" id="ARBA00007878"/>
    </source>
</evidence>
<dbReference type="PANTHER" id="PTHR45989:SF1">
    <property type="entry name" value="TRANSLATION INITIATION FACTOR EIF-2B SUBUNIT GAMMA"/>
    <property type="match status" value="1"/>
</dbReference>
<feature type="region of interest" description="Disordered" evidence="10">
    <location>
        <begin position="307"/>
        <end position="330"/>
    </location>
</feature>
<dbReference type="Pfam" id="PF25084">
    <property type="entry name" value="LbH_EIF2B"/>
    <property type="match status" value="1"/>
</dbReference>
<evidence type="ECO:0000313" key="13">
    <source>
        <dbReference type="EMBL" id="ORY80109.1"/>
    </source>
</evidence>
<evidence type="ECO:0000256" key="3">
    <source>
        <dbReference type="ARBA" id="ARBA00022490"/>
    </source>
</evidence>
<accession>A0A1Y2F8B5</accession>
<dbReference type="GO" id="GO:0005851">
    <property type="term" value="C:eukaryotic translation initiation factor 2B complex"/>
    <property type="evidence" value="ECO:0007669"/>
    <property type="project" value="TreeGrafter"/>
</dbReference>
<dbReference type="GO" id="GO:0002183">
    <property type="term" value="P:cytoplasmic translational initiation"/>
    <property type="evidence" value="ECO:0007669"/>
    <property type="project" value="TreeGrafter"/>
</dbReference>
<feature type="domain" description="EIF2B subunit epsilon/gamma LbH" evidence="12">
    <location>
        <begin position="316"/>
        <end position="408"/>
    </location>
</feature>
<comment type="similarity">
    <text evidence="2">Belongs to the eIF-2B gamma/epsilon subunits family.</text>
</comment>
<evidence type="ECO:0000259" key="12">
    <source>
        <dbReference type="Pfam" id="PF25084"/>
    </source>
</evidence>
<dbReference type="CDD" id="cd04652">
    <property type="entry name" value="LbH_eIF2B_gamma_C"/>
    <property type="match status" value="1"/>
</dbReference>
<reference evidence="13 14" key="1">
    <citation type="submission" date="2016-08" db="EMBL/GenBank/DDBJ databases">
        <title>A Parts List for Fungal Cellulosomes Revealed by Comparative Genomics.</title>
        <authorList>
            <consortium name="DOE Joint Genome Institute"/>
            <person name="Haitjema C.H."/>
            <person name="Gilmore S.P."/>
            <person name="Henske J.K."/>
            <person name="Solomon K.V."/>
            <person name="De Groot R."/>
            <person name="Kuo A."/>
            <person name="Mondo S.J."/>
            <person name="Salamov A.A."/>
            <person name="Labutti K."/>
            <person name="Zhao Z."/>
            <person name="Chiniquy J."/>
            <person name="Barry K."/>
            <person name="Brewer H.M."/>
            <person name="Purvine S.O."/>
            <person name="Wright A.T."/>
            <person name="Boxma B."/>
            <person name="Van Alen T."/>
            <person name="Hackstein J.H."/>
            <person name="Baker S.E."/>
            <person name="Grigoriev I.V."/>
            <person name="O'Malley M.A."/>
        </authorList>
    </citation>
    <scope>NUCLEOTIDE SEQUENCE [LARGE SCALE GENOMIC DNA]</scope>
    <source>
        <strain evidence="13 14">G1</strain>
    </source>
</reference>